<evidence type="ECO:0000256" key="3">
    <source>
        <dbReference type="ARBA" id="ARBA00022692"/>
    </source>
</evidence>
<keyword evidence="3 6" id="KW-0812">Transmembrane</keyword>
<accession>A0AAV9J259</accession>
<reference evidence="7 8" key="1">
    <citation type="submission" date="2022-07" db="EMBL/GenBank/DDBJ databases">
        <title>Genome-wide signatures of adaptation to extreme environments.</title>
        <authorList>
            <person name="Cho C.H."/>
            <person name="Yoon H.S."/>
        </authorList>
    </citation>
    <scope>NUCLEOTIDE SEQUENCE [LARGE SCALE GENOMIC DNA]</scope>
    <source>
        <strain evidence="7 8">DBV 063 E5</strain>
    </source>
</reference>
<feature type="transmembrane region" description="Helical" evidence="6">
    <location>
        <begin position="169"/>
        <end position="191"/>
    </location>
</feature>
<comment type="subcellular location">
    <subcellularLocation>
        <location evidence="1">Membrane</location>
        <topology evidence="1">Multi-pass membrane protein</topology>
    </subcellularLocation>
</comment>
<keyword evidence="4 6" id="KW-1133">Transmembrane helix</keyword>
<evidence type="ECO:0000256" key="2">
    <source>
        <dbReference type="ARBA" id="ARBA00006293"/>
    </source>
</evidence>
<evidence type="ECO:0000313" key="8">
    <source>
        <dbReference type="Proteomes" id="UP001301350"/>
    </source>
</evidence>
<feature type="transmembrane region" description="Helical" evidence="6">
    <location>
        <begin position="118"/>
        <end position="137"/>
    </location>
</feature>
<evidence type="ECO:0000313" key="7">
    <source>
        <dbReference type="EMBL" id="KAK4538128.1"/>
    </source>
</evidence>
<evidence type="ECO:0000256" key="4">
    <source>
        <dbReference type="ARBA" id="ARBA00022989"/>
    </source>
</evidence>
<evidence type="ECO:0000256" key="5">
    <source>
        <dbReference type="ARBA" id="ARBA00023136"/>
    </source>
</evidence>
<comment type="similarity">
    <text evidence="2">Belongs to the unc-50 family.</text>
</comment>
<feature type="transmembrane region" description="Helical" evidence="6">
    <location>
        <begin position="81"/>
        <end position="111"/>
    </location>
</feature>
<keyword evidence="5 6" id="KW-0472">Membrane</keyword>
<name>A0AAV9J259_CYACA</name>
<sequence length="266" mass="29959">MATVRIHGLLGAPNVHVLHDERGTYSGRMGYLWRAFRLSQMDWEYAVYQMRHLAFVQPSRVYRAVRYHQQTKNQWSRDDPAFMVLLAGMMAGTAVLWAVSAPGALTLGAVVGAVARRVVVELYVAGAVMATALWYVVNQWLVMRTRLTQNGSVRWRYGAAADGMRPVEWLYALDVHCNAFFGGVFVPLYVLQLPLLPLLKRSAWLSNGWYAGALSYYCYITWLGYDLLPGVESAHWLLAPIAIVALVALLLALVSDVNLARWITRR</sequence>
<dbReference type="Proteomes" id="UP001301350">
    <property type="component" value="Unassembled WGS sequence"/>
</dbReference>
<dbReference type="InterPro" id="IPR007881">
    <property type="entry name" value="UNC-50"/>
</dbReference>
<protein>
    <recommendedName>
        <fullName evidence="9">Integral membrane protein</fullName>
    </recommendedName>
</protein>
<dbReference type="PANTHER" id="PTHR12841:SF6">
    <property type="entry name" value="PROTEIN UNC-50 HOMOLOG"/>
    <property type="match status" value="1"/>
</dbReference>
<evidence type="ECO:0000256" key="6">
    <source>
        <dbReference type="SAM" id="Phobius"/>
    </source>
</evidence>
<keyword evidence="8" id="KW-1185">Reference proteome</keyword>
<dbReference type="PANTHER" id="PTHR12841">
    <property type="entry name" value="PROTEIN UNC-50 HOMOLOG"/>
    <property type="match status" value="1"/>
</dbReference>
<comment type="caution">
    <text evidence="7">The sequence shown here is derived from an EMBL/GenBank/DDBJ whole genome shotgun (WGS) entry which is preliminary data.</text>
</comment>
<dbReference type="Pfam" id="PF05216">
    <property type="entry name" value="UNC-50"/>
    <property type="match status" value="1"/>
</dbReference>
<proteinExistence type="inferred from homology"/>
<evidence type="ECO:0008006" key="9">
    <source>
        <dbReference type="Google" id="ProtNLM"/>
    </source>
</evidence>
<dbReference type="EMBL" id="JANCYW010000016">
    <property type="protein sequence ID" value="KAK4538128.1"/>
    <property type="molecule type" value="Genomic_DNA"/>
</dbReference>
<gene>
    <name evidence="7" type="ORF">CDCA_CDCA16G4153</name>
</gene>
<organism evidence="7 8">
    <name type="scientific">Cyanidium caldarium</name>
    <name type="common">Red alga</name>
    <dbReference type="NCBI Taxonomy" id="2771"/>
    <lineage>
        <taxon>Eukaryota</taxon>
        <taxon>Rhodophyta</taxon>
        <taxon>Bangiophyceae</taxon>
        <taxon>Cyanidiales</taxon>
        <taxon>Cyanidiaceae</taxon>
        <taxon>Cyanidium</taxon>
    </lineage>
</organism>
<dbReference type="AlphaFoldDB" id="A0AAV9J259"/>
<feature type="transmembrane region" description="Helical" evidence="6">
    <location>
        <begin position="237"/>
        <end position="260"/>
    </location>
</feature>
<evidence type="ECO:0000256" key="1">
    <source>
        <dbReference type="ARBA" id="ARBA00004141"/>
    </source>
</evidence>
<feature type="transmembrane region" description="Helical" evidence="6">
    <location>
        <begin position="203"/>
        <end position="225"/>
    </location>
</feature>
<dbReference type="GO" id="GO:0000139">
    <property type="term" value="C:Golgi membrane"/>
    <property type="evidence" value="ECO:0007669"/>
    <property type="project" value="TreeGrafter"/>
</dbReference>